<reference evidence="2" key="1">
    <citation type="submission" date="2007-03" db="EMBL/GenBank/DDBJ databases">
        <title>Annotation of Culex pipiens quinquefasciatus.</title>
        <authorList>
            <consortium name="The Broad Institute Genome Sequencing Platform"/>
            <person name="Atkinson P.W."/>
            <person name="Hemingway J."/>
            <person name="Christensen B.M."/>
            <person name="Higgs S."/>
            <person name="Kodira C."/>
            <person name="Hannick L."/>
            <person name="Megy K."/>
            <person name="O'Leary S."/>
            <person name="Pearson M."/>
            <person name="Haas B.J."/>
            <person name="Mauceli E."/>
            <person name="Wortman J.R."/>
            <person name="Lee N.H."/>
            <person name="Guigo R."/>
            <person name="Stanke M."/>
            <person name="Alvarado L."/>
            <person name="Amedeo P."/>
            <person name="Antoine C.H."/>
            <person name="Arensburger P."/>
            <person name="Bidwell S.L."/>
            <person name="Crawford M."/>
            <person name="Camaro F."/>
            <person name="Devon K."/>
            <person name="Engels R."/>
            <person name="Hammond M."/>
            <person name="Howarth C."/>
            <person name="Koehrsen M."/>
            <person name="Lawson D."/>
            <person name="Montgomery P."/>
            <person name="Nene V."/>
            <person name="Nusbaum C."/>
            <person name="Puiu D."/>
            <person name="Romero-Severson J."/>
            <person name="Severson D.W."/>
            <person name="Shumway M."/>
            <person name="Sisk P."/>
            <person name="Stolte C."/>
            <person name="Zeng Q."/>
            <person name="Eisenstadt E."/>
            <person name="Fraser-Liggett C."/>
            <person name="Strausberg R."/>
            <person name="Galagan J."/>
            <person name="Birren B."/>
            <person name="Collins F.H."/>
        </authorList>
    </citation>
    <scope>NUCLEOTIDE SEQUENCE [LARGE SCALE GENOMIC DNA]</scope>
    <source>
        <strain evidence="2">JHB</strain>
    </source>
</reference>
<dbReference type="AlphaFoldDB" id="B0WPW4"/>
<reference evidence="3" key="2">
    <citation type="submission" date="2020-05" db="UniProtKB">
        <authorList>
            <consortium name="EnsemblMetazoa"/>
        </authorList>
    </citation>
    <scope>IDENTIFICATION</scope>
    <source>
        <strain evidence="3">JHB</strain>
    </source>
</reference>
<dbReference type="OrthoDB" id="14612at2759"/>
<feature type="region of interest" description="Disordered" evidence="1">
    <location>
        <begin position="11"/>
        <end position="35"/>
    </location>
</feature>
<gene>
    <name evidence="3" type="primary">6041497</name>
    <name evidence="2" type="ORF">CpipJ_CPIJ009283</name>
</gene>
<evidence type="ECO:0000313" key="4">
    <source>
        <dbReference type="Proteomes" id="UP000002320"/>
    </source>
</evidence>
<proteinExistence type="predicted"/>
<protein>
    <submittedName>
        <fullName evidence="2 3">Acetyl-CoA carboxylase</fullName>
    </submittedName>
</protein>
<dbReference type="eggNOG" id="KOG0368">
    <property type="taxonomic scope" value="Eukaryota"/>
</dbReference>
<dbReference type="VEuPathDB" id="VectorBase:CQUJHB003221"/>
<name>B0WPW4_CULQU</name>
<accession>B0WPW4</accession>
<evidence type="ECO:0000256" key="1">
    <source>
        <dbReference type="SAM" id="MobiDB-lite"/>
    </source>
</evidence>
<sequence length="184" mass="20884">MLSSLFYGTWSSDNDQPSGGERGTEDASRNHGHGLSENLKTNVEYIKIAGTRAYSPYDLTCLQHLELSGKVSLTNFQFLLPTAIHSTAHSSQTASSLQPKRLVHGPGSLAAFDSYEHFTQYSDEILDLLGDITSRRSLTRRCWRWFNRSLTPDPSLFSPEYIVIDGRDHTYLYRMTIPCQLDRY</sequence>
<dbReference type="EMBL" id="DS232030">
    <property type="protein sequence ID" value="EDS32552.1"/>
    <property type="molecule type" value="Genomic_DNA"/>
</dbReference>
<evidence type="ECO:0000313" key="2">
    <source>
        <dbReference type="EMBL" id="EDS32552.1"/>
    </source>
</evidence>
<dbReference type="InParanoid" id="B0WPW4"/>
<dbReference type="STRING" id="7176.B0WPW4"/>
<evidence type="ECO:0000313" key="3">
    <source>
        <dbReference type="EnsemblMetazoa" id="CPIJ009283-PA"/>
    </source>
</evidence>
<dbReference type="VEuPathDB" id="VectorBase:CPIJ009283"/>
<dbReference type="Proteomes" id="UP000002320">
    <property type="component" value="Unassembled WGS sequence"/>
</dbReference>
<keyword evidence="4" id="KW-1185">Reference proteome</keyword>
<organism>
    <name type="scientific">Culex quinquefasciatus</name>
    <name type="common">Southern house mosquito</name>
    <name type="synonym">Culex pungens</name>
    <dbReference type="NCBI Taxonomy" id="7176"/>
    <lineage>
        <taxon>Eukaryota</taxon>
        <taxon>Metazoa</taxon>
        <taxon>Ecdysozoa</taxon>
        <taxon>Arthropoda</taxon>
        <taxon>Hexapoda</taxon>
        <taxon>Insecta</taxon>
        <taxon>Pterygota</taxon>
        <taxon>Neoptera</taxon>
        <taxon>Endopterygota</taxon>
        <taxon>Diptera</taxon>
        <taxon>Nematocera</taxon>
        <taxon>Culicoidea</taxon>
        <taxon>Culicidae</taxon>
        <taxon>Culicinae</taxon>
        <taxon>Culicini</taxon>
        <taxon>Culex</taxon>
        <taxon>Culex</taxon>
    </lineage>
</organism>
<dbReference type="HOGENOM" id="CLU_1469626_0_0_1"/>
<dbReference type="EnsemblMetazoa" id="CPIJ009283-RA">
    <property type="protein sequence ID" value="CPIJ009283-PA"/>
    <property type="gene ID" value="CPIJ009283"/>
</dbReference>
<dbReference type="KEGG" id="cqu:CpipJ_CPIJ009283"/>